<evidence type="ECO:0000256" key="3">
    <source>
        <dbReference type="ARBA" id="ARBA00022801"/>
    </source>
</evidence>
<dbReference type="Proteomes" id="UP000179807">
    <property type="component" value="Unassembled WGS sequence"/>
</dbReference>
<keyword evidence="3" id="KW-0378">Hydrolase</keyword>
<feature type="binding site" evidence="6">
    <location>
        <position position="1157"/>
    </location>
    <ligand>
        <name>Zn(2+)</name>
        <dbReference type="ChEBI" id="CHEBI:29105"/>
        <label>1</label>
    </ligand>
</feature>
<feature type="region of interest" description="Disordered" evidence="7">
    <location>
        <begin position="167"/>
        <end position="189"/>
    </location>
</feature>
<sequence>MNATQVSLVIQQPSKVNRKNDAKTPQKTFMKNKTMIYRGSTVKNTNPRNTPEKVPRKVQKIIPQTPINSRPMLKKPVERESCLSQPTSNDVREYFRNINTPKPSLTFDEEFDELIENMQTQPINQAFEKFAKKLFKADYSILWCRQETHFFSPSFKKIVENRIGKRNRHISSENQNNSETQNNNQSGEHADAGIIGNVAFSGIFTYSNCQSNHKNFIPEIDAEIIPENCSVLVIPISQPHQQSKFLLQLGRDSSRYHFNERDFTNVMLFQNKMKIYGSILIDQTTPLYRSSHLVITESAAVILCQRLKKYFNCKKVEFWYQSNIDPNEKNEKNTHNDTNNKTNTTNNNRNNNNKNNGGSNNTKQIFILNENTTSNNGDLISDTNIGIVKHCLFDNNIVNEEKVSNSKYFCEKFDGDPNEPVLAIPSKEDPSSTWAVVLRGRLDKKSFSIIDESILSAVLPFAIRALVFVAYPPQIYGQLDHFEQRLKALLEVAEILSGVLDLDILLPTIMDRACKLLNAERCSLFLVDNSKHELVTRFHGGLDSAIHLKIGRGIVGSCAESGETVNIRDAYADQRFDRSVDLATGFTTRSLLCIPIYNNRGEITGVTEMINKKDEGLFDEDDEKMLMAFNVFCGISLDNARLYKASLDLTRQLRSFIQMSVALNANAETLQSTLEEIMTNIRSIVNASRVTIFLNDLNDNTLYEHITMGDPSQYGTMFAKEVAHNRKFMLFDHKEVLGRSQTQQLNQAIERILAAGLDADLMVFGGDQEYEEEEEECIYEDENNQAYDQNYEQGYIQNDQNYNQNNNQNSNYNNSQQQSNVSNRQVVPPSASRASNMLSMKKGGQPPVNNNGNANTEVICGLPMLSSESTILGVIELSCNWKVMSEDIKLFDCFSVFAAVSIERSQLKERAKFGQVDVEMKNWISEKERTQKGHIPAKLLIPMNCLSQILMVKFDAPNWEGIGHIKVIFAIFDIFDLNNTFNITNEKLFRFLSEIRDTYNKVPYHNWRHAVDVTQFTTYQILAGSLDSVLTKFEILGILISAICHDANHDGFTNVYNVKAETPLGILFKNQSVMETHHCSVAINIISRDECNVFANLSSNDNKNMWTLMINLILSTDMAKHFDILKEFNTIFDEGKFAMSDQKCRLLLLELILKCSDVSNVSRPFEIADKWCDVLCEEFFRQGDLEKASGMEFTSALNDREHLDKPKSQIGFYQFVCLPLFESIAKAVPKLDCNVQQVRSNLEQWKNAKEEEEKAGEK</sequence>
<dbReference type="InterPro" id="IPR002073">
    <property type="entry name" value="PDEase_catalytic_dom"/>
</dbReference>
<feature type="binding site" evidence="5">
    <location>
        <position position="1157"/>
    </location>
    <ligand>
        <name>AMP</name>
        <dbReference type="ChEBI" id="CHEBI:456215"/>
    </ligand>
</feature>
<dbReference type="PRINTS" id="PR00387">
    <property type="entry name" value="PDIESTERASE1"/>
</dbReference>
<feature type="binding site" evidence="6">
    <location>
        <position position="1046"/>
    </location>
    <ligand>
        <name>Zn(2+)</name>
        <dbReference type="ChEBI" id="CHEBI:29105"/>
        <label>1</label>
    </ligand>
</feature>
<accession>A0A1J4JAS7</accession>
<dbReference type="InterPro" id="IPR036971">
    <property type="entry name" value="PDEase_catalytic_dom_sf"/>
</dbReference>
<dbReference type="CDD" id="cd00077">
    <property type="entry name" value="HDc"/>
    <property type="match status" value="1"/>
</dbReference>
<feature type="active site" description="Proton donor" evidence="4">
    <location>
        <position position="1005"/>
    </location>
</feature>
<feature type="compositionally biased region" description="Basic and acidic residues" evidence="7">
    <location>
        <begin position="326"/>
        <end position="335"/>
    </location>
</feature>
<reference evidence="9" key="1">
    <citation type="submission" date="2016-10" db="EMBL/GenBank/DDBJ databases">
        <authorList>
            <person name="Benchimol M."/>
            <person name="Almeida L.G."/>
            <person name="Vasconcelos A.T."/>
            <person name="Perreira-Neves A."/>
            <person name="Rosa I.A."/>
            <person name="Tasca T."/>
            <person name="Bogo M.R."/>
            <person name="de Souza W."/>
        </authorList>
    </citation>
    <scope>NUCLEOTIDE SEQUENCE [LARGE SCALE GENOMIC DNA]</scope>
    <source>
        <strain evidence="9">K</strain>
    </source>
</reference>
<evidence type="ECO:0000256" key="4">
    <source>
        <dbReference type="PIRSR" id="PIRSR623088-1"/>
    </source>
</evidence>
<dbReference type="SUPFAM" id="SSF109604">
    <property type="entry name" value="HD-domain/PDEase-like"/>
    <property type="match status" value="1"/>
</dbReference>
<gene>
    <name evidence="9" type="ORF">TRFO_11234</name>
</gene>
<dbReference type="SUPFAM" id="SSF55781">
    <property type="entry name" value="GAF domain-like"/>
    <property type="match status" value="4"/>
</dbReference>
<evidence type="ECO:0000313" key="10">
    <source>
        <dbReference type="Proteomes" id="UP000179807"/>
    </source>
</evidence>
<dbReference type="InterPro" id="IPR029016">
    <property type="entry name" value="GAF-like_dom_sf"/>
</dbReference>
<feature type="binding site" evidence="5">
    <location>
        <begin position="1005"/>
        <end position="1009"/>
    </location>
    <ligand>
        <name>AMP</name>
        <dbReference type="ChEBI" id="CHEBI:456215"/>
    </ligand>
</feature>
<dbReference type="GO" id="GO:0004114">
    <property type="term" value="F:3',5'-cyclic-nucleotide phosphodiesterase activity"/>
    <property type="evidence" value="ECO:0007669"/>
    <property type="project" value="InterPro"/>
</dbReference>
<feature type="binding site" evidence="6">
    <location>
        <position position="1046"/>
    </location>
    <ligand>
        <name>Zn(2+)</name>
        <dbReference type="ChEBI" id="CHEBI:29105"/>
        <label>2</label>
    </ligand>
</feature>
<dbReference type="GO" id="GO:0046872">
    <property type="term" value="F:metal ion binding"/>
    <property type="evidence" value="ECO:0007669"/>
    <property type="project" value="UniProtKB-KW"/>
</dbReference>
<feature type="binding site" evidence="5">
    <location>
        <position position="1046"/>
    </location>
    <ligand>
        <name>AMP</name>
        <dbReference type="ChEBI" id="CHEBI:456215"/>
    </ligand>
</feature>
<dbReference type="SMART" id="SM00065">
    <property type="entry name" value="GAF"/>
    <property type="match status" value="2"/>
</dbReference>
<evidence type="ECO:0000256" key="2">
    <source>
        <dbReference type="ARBA" id="ARBA00022723"/>
    </source>
</evidence>
<dbReference type="EMBL" id="MLAK01001326">
    <property type="protein sequence ID" value="OHS94364.1"/>
    <property type="molecule type" value="Genomic_DNA"/>
</dbReference>
<keyword evidence="2 6" id="KW-0479">Metal-binding</keyword>
<dbReference type="Pfam" id="PF00233">
    <property type="entry name" value="PDEase_I"/>
    <property type="match status" value="1"/>
</dbReference>
<dbReference type="Gene3D" id="1.10.1300.10">
    <property type="entry name" value="3'5'-cyclic nucleotide phosphodiesterase, catalytic domain"/>
    <property type="match status" value="1"/>
</dbReference>
<feature type="region of interest" description="Disordered" evidence="7">
    <location>
        <begin position="325"/>
        <end position="362"/>
    </location>
</feature>
<dbReference type="GO" id="GO:0007165">
    <property type="term" value="P:signal transduction"/>
    <property type="evidence" value="ECO:0007669"/>
    <property type="project" value="InterPro"/>
</dbReference>
<dbReference type="OrthoDB" id="546632at2759"/>
<evidence type="ECO:0000256" key="6">
    <source>
        <dbReference type="PIRSR" id="PIRSR623088-3"/>
    </source>
</evidence>
<keyword evidence="10" id="KW-1185">Reference proteome</keyword>
<evidence type="ECO:0000256" key="5">
    <source>
        <dbReference type="PIRSR" id="PIRSR623088-2"/>
    </source>
</evidence>
<dbReference type="AlphaFoldDB" id="A0A1J4JAS7"/>
<protein>
    <submittedName>
        <fullName evidence="9">3'5'-cyclic nucleotide phosphodiesterase family protein</fullName>
    </submittedName>
</protein>
<feature type="compositionally biased region" description="Low complexity" evidence="7">
    <location>
        <begin position="336"/>
        <end position="362"/>
    </location>
</feature>
<dbReference type="VEuPathDB" id="TrichDB:TRFO_11234"/>
<comment type="caution">
    <text evidence="9">The sequence shown here is derived from an EMBL/GenBank/DDBJ whole genome shotgun (WGS) entry which is preliminary data.</text>
</comment>
<feature type="binding site" evidence="5">
    <location>
        <position position="1209"/>
    </location>
    <ligand>
        <name>AMP</name>
        <dbReference type="ChEBI" id="CHEBI:456215"/>
    </ligand>
</feature>
<evidence type="ECO:0000256" key="7">
    <source>
        <dbReference type="SAM" id="MobiDB-lite"/>
    </source>
</evidence>
<feature type="region of interest" description="Disordered" evidence="7">
    <location>
        <begin position="799"/>
        <end position="851"/>
    </location>
</feature>
<dbReference type="PANTHER" id="PTHR11347">
    <property type="entry name" value="CYCLIC NUCLEOTIDE PHOSPHODIESTERASE"/>
    <property type="match status" value="1"/>
</dbReference>
<evidence type="ECO:0000259" key="8">
    <source>
        <dbReference type="PROSITE" id="PS51845"/>
    </source>
</evidence>
<keyword evidence="1" id="KW-0140">cGMP</keyword>
<organism evidence="9 10">
    <name type="scientific">Tritrichomonas foetus</name>
    <dbReference type="NCBI Taxonomy" id="1144522"/>
    <lineage>
        <taxon>Eukaryota</taxon>
        <taxon>Metamonada</taxon>
        <taxon>Parabasalia</taxon>
        <taxon>Tritrichomonadida</taxon>
        <taxon>Tritrichomonadidae</taxon>
        <taxon>Tritrichomonas</taxon>
    </lineage>
</organism>
<feature type="compositionally biased region" description="Low complexity" evidence="7">
    <location>
        <begin position="172"/>
        <end position="187"/>
    </location>
</feature>
<evidence type="ECO:0000256" key="1">
    <source>
        <dbReference type="ARBA" id="ARBA00022535"/>
    </source>
</evidence>
<feature type="compositionally biased region" description="Low complexity" evidence="7">
    <location>
        <begin position="799"/>
        <end position="823"/>
    </location>
</feature>
<feature type="domain" description="PDEase" evidence="8">
    <location>
        <begin position="928"/>
        <end position="1252"/>
    </location>
</feature>
<dbReference type="InterPro" id="IPR023088">
    <property type="entry name" value="PDEase"/>
</dbReference>
<name>A0A1J4JAS7_9EUKA</name>
<evidence type="ECO:0000313" key="9">
    <source>
        <dbReference type="EMBL" id="OHS94364.1"/>
    </source>
</evidence>
<dbReference type="Pfam" id="PF01590">
    <property type="entry name" value="GAF"/>
    <property type="match status" value="1"/>
</dbReference>
<dbReference type="SMART" id="SM00471">
    <property type="entry name" value="HDc"/>
    <property type="match status" value="1"/>
</dbReference>
<feature type="binding site" evidence="6">
    <location>
        <position position="1045"/>
    </location>
    <ligand>
        <name>Zn(2+)</name>
        <dbReference type="ChEBI" id="CHEBI:29105"/>
        <label>1</label>
    </ligand>
</feature>
<dbReference type="InterPro" id="IPR003018">
    <property type="entry name" value="GAF"/>
</dbReference>
<dbReference type="Gene3D" id="3.30.450.40">
    <property type="match status" value="2"/>
</dbReference>
<dbReference type="PROSITE" id="PS51845">
    <property type="entry name" value="PDEASE_I_2"/>
    <property type="match status" value="1"/>
</dbReference>
<dbReference type="GeneID" id="94830626"/>
<feature type="binding site" evidence="6">
    <location>
        <position position="1009"/>
    </location>
    <ligand>
        <name>Zn(2+)</name>
        <dbReference type="ChEBI" id="CHEBI:29105"/>
        <label>1</label>
    </ligand>
</feature>
<dbReference type="RefSeq" id="XP_068347501.1">
    <property type="nucleotide sequence ID" value="XM_068495922.1"/>
</dbReference>
<dbReference type="InterPro" id="IPR003607">
    <property type="entry name" value="HD/PDEase_dom"/>
</dbReference>
<proteinExistence type="predicted"/>